<dbReference type="PANTHER" id="PTHR43420">
    <property type="entry name" value="ACETYLTRANSFERASE"/>
    <property type="match status" value="1"/>
</dbReference>
<dbReference type="Gene3D" id="3.40.630.30">
    <property type="match status" value="1"/>
</dbReference>
<evidence type="ECO:0000256" key="2">
    <source>
        <dbReference type="ARBA" id="ARBA00023315"/>
    </source>
</evidence>
<dbReference type="GO" id="GO:0016747">
    <property type="term" value="F:acyltransferase activity, transferring groups other than amino-acyl groups"/>
    <property type="evidence" value="ECO:0007669"/>
    <property type="project" value="InterPro"/>
</dbReference>
<dbReference type="PANTHER" id="PTHR43420:SF3">
    <property type="entry name" value="N-ACETYLTRANSFERASE DOMAIN-CONTAINING PROTEIN"/>
    <property type="match status" value="1"/>
</dbReference>
<dbReference type="InterPro" id="IPR050680">
    <property type="entry name" value="YpeA/RimI_acetyltransf"/>
</dbReference>
<evidence type="ECO:0000313" key="5">
    <source>
        <dbReference type="Proteomes" id="UP000503162"/>
    </source>
</evidence>
<dbReference type="InterPro" id="IPR016181">
    <property type="entry name" value="Acyl_CoA_acyltransferase"/>
</dbReference>
<gene>
    <name evidence="4" type="ORF">G9Q37_09320</name>
</gene>
<accession>A0A6G8IGZ4</accession>
<dbReference type="SUPFAM" id="SSF55729">
    <property type="entry name" value="Acyl-CoA N-acyltransferases (Nat)"/>
    <property type="match status" value="1"/>
</dbReference>
<dbReference type="CDD" id="cd04301">
    <property type="entry name" value="NAT_SF"/>
    <property type="match status" value="1"/>
</dbReference>
<evidence type="ECO:0000259" key="3">
    <source>
        <dbReference type="PROSITE" id="PS51186"/>
    </source>
</evidence>
<keyword evidence="2" id="KW-0012">Acyltransferase</keyword>
<dbReference type="InterPro" id="IPR056935">
    <property type="entry name" value="Rv0428c-like_C"/>
</dbReference>
<dbReference type="RefSeq" id="WP_166226930.1">
    <property type="nucleotide sequence ID" value="NZ_CP049989.1"/>
</dbReference>
<dbReference type="PROSITE" id="PS51186">
    <property type="entry name" value="GNAT"/>
    <property type="match status" value="1"/>
</dbReference>
<feature type="domain" description="N-acetyltransferase" evidence="3">
    <location>
        <begin position="120"/>
        <end position="250"/>
    </location>
</feature>
<evidence type="ECO:0000313" key="4">
    <source>
        <dbReference type="EMBL" id="QIM52328.1"/>
    </source>
</evidence>
<dbReference type="EMBL" id="CP049989">
    <property type="protein sequence ID" value="QIM52328.1"/>
    <property type="molecule type" value="Genomic_DNA"/>
</dbReference>
<sequence length="250" mass="26915">MRADVESLERATLQAVAPEHVDDSVPGWLLPMDGGTVGRAQCAVPLSHAAPDPALIEPIAQRYRERGFAPAWRLPDTEAFAAFHAALAARGYTRRQPTLTQTHTVAALLQNVPEPAPDGASVRLAERPDAAWLAMYLGEGLDPVDGASRSRALSRAEGTRFASLVDGGQTLACGAASFGHGWLGVHGMRTAARQRGRGLAARVVRAMAQEAQRRGIERVFLQVDAGNAPALALYQRLGFRTAWGYAYWRL</sequence>
<dbReference type="InterPro" id="IPR000182">
    <property type="entry name" value="GNAT_dom"/>
</dbReference>
<name>A0A6G8IGZ4_9BURK</name>
<dbReference type="Proteomes" id="UP000503162">
    <property type="component" value="Chromosome"/>
</dbReference>
<keyword evidence="5" id="KW-1185">Reference proteome</keyword>
<keyword evidence="1 4" id="KW-0808">Transferase</keyword>
<protein>
    <submittedName>
        <fullName evidence="4">GNAT family N-acetyltransferase</fullName>
    </submittedName>
</protein>
<evidence type="ECO:0000256" key="1">
    <source>
        <dbReference type="ARBA" id="ARBA00022679"/>
    </source>
</evidence>
<reference evidence="4 5" key="1">
    <citation type="submission" date="2020-03" db="EMBL/GenBank/DDBJ databases">
        <title>Hydrogenophaga sp. nov. isolated from cyanobacterial mat.</title>
        <authorList>
            <person name="Thorat V."/>
            <person name="Kirdat K."/>
            <person name="Tiwarekar B."/>
            <person name="Costa E.D."/>
            <person name="Yadav A."/>
        </authorList>
    </citation>
    <scope>NUCLEOTIDE SEQUENCE [LARGE SCALE GENOMIC DNA]</scope>
    <source>
        <strain evidence="4 5">BA0156</strain>
    </source>
</reference>
<dbReference type="AlphaFoldDB" id="A0A6G8IGZ4"/>
<proteinExistence type="predicted"/>
<organism evidence="4 5">
    <name type="scientific">Hydrogenophaga crocea</name>
    <dbReference type="NCBI Taxonomy" id="2716225"/>
    <lineage>
        <taxon>Bacteria</taxon>
        <taxon>Pseudomonadati</taxon>
        <taxon>Pseudomonadota</taxon>
        <taxon>Betaproteobacteria</taxon>
        <taxon>Burkholderiales</taxon>
        <taxon>Comamonadaceae</taxon>
        <taxon>Hydrogenophaga</taxon>
    </lineage>
</organism>
<dbReference type="KEGG" id="hcz:G9Q37_09320"/>
<dbReference type="Pfam" id="PF24553">
    <property type="entry name" value="Rv0428c_C"/>
    <property type="match status" value="1"/>
</dbReference>